<dbReference type="PROSITE" id="PS51819">
    <property type="entry name" value="VOC"/>
    <property type="match status" value="2"/>
</dbReference>
<dbReference type="EMBL" id="BAAADD010000013">
    <property type="protein sequence ID" value="GAA0587068.1"/>
    <property type="molecule type" value="Genomic_DNA"/>
</dbReference>
<dbReference type="SUPFAM" id="SSF54593">
    <property type="entry name" value="Glyoxalase/Bleomycin resistance protein/Dihydroxybiphenyl dioxygenase"/>
    <property type="match status" value="2"/>
</dbReference>
<dbReference type="InterPro" id="IPR004360">
    <property type="entry name" value="Glyas_Fos-R_dOase_dom"/>
</dbReference>
<keyword evidence="2" id="KW-0732">Signal</keyword>
<dbReference type="RefSeq" id="WP_166937410.1">
    <property type="nucleotide sequence ID" value="NZ_BAAADD010000013.1"/>
</dbReference>
<keyword evidence="1" id="KW-0479">Metal-binding</keyword>
<proteinExistence type="predicted"/>
<keyword evidence="5" id="KW-1185">Reference proteome</keyword>
<feature type="domain" description="VOC" evidence="3">
    <location>
        <begin position="155"/>
        <end position="286"/>
    </location>
</feature>
<dbReference type="Proteomes" id="UP001499951">
    <property type="component" value="Unassembled WGS sequence"/>
</dbReference>
<protein>
    <recommendedName>
        <fullName evidence="3">VOC domain-containing protein</fullName>
    </recommendedName>
</protein>
<evidence type="ECO:0000313" key="5">
    <source>
        <dbReference type="Proteomes" id="UP001499951"/>
    </source>
</evidence>
<evidence type="ECO:0000256" key="2">
    <source>
        <dbReference type="SAM" id="SignalP"/>
    </source>
</evidence>
<feature type="domain" description="VOC" evidence="3">
    <location>
        <begin position="26"/>
        <end position="140"/>
    </location>
</feature>
<dbReference type="Gene3D" id="3.10.180.10">
    <property type="entry name" value="2,3-Dihydroxybiphenyl 1,2-Dioxygenase, domain 1"/>
    <property type="match status" value="2"/>
</dbReference>
<feature type="chain" id="PRO_5045586910" description="VOC domain-containing protein" evidence="2">
    <location>
        <begin position="18"/>
        <end position="304"/>
    </location>
</feature>
<dbReference type="CDD" id="cd06587">
    <property type="entry name" value="VOC"/>
    <property type="match status" value="1"/>
</dbReference>
<dbReference type="PANTHER" id="PTHR43048">
    <property type="entry name" value="METHYLMALONYL-COA EPIMERASE"/>
    <property type="match status" value="1"/>
</dbReference>
<reference evidence="4 5" key="1">
    <citation type="journal article" date="2019" name="Int. J. Syst. Evol. Microbiol.">
        <title>The Global Catalogue of Microorganisms (GCM) 10K type strain sequencing project: providing services to taxonomists for standard genome sequencing and annotation.</title>
        <authorList>
            <consortium name="The Broad Institute Genomics Platform"/>
            <consortium name="The Broad Institute Genome Sequencing Center for Infectious Disease"/>
            <person name="Wu L."/>
            <person name="Ma J."/>
        </authorList>
    </citation>
    <scope>NUCLEOTIDE SEQUENCE [LARGE SCALE GENOMIC DNA]</scope>
    <source>
        <strain evidence="4 5">JCM 15089</strain>
    </source>
</reference>
<accession>A0ABN1FBL2</accession>
<comment type="caution">
    <text evidence="4">The sequence shown here is derived from an EMBL/GenBank/DDBJ whole genome shotgun (WGS) entry which is preliminary data.</text>
</comment>
<evidence type="ECO:0000259" key="3">
    <source>
        <dbReference type="PROSITE" id="PS51819"/>
    </source>
</evidence>
<evidence type="ECO:0000256" key="1">
    <source>
        <dbReference type="ARBA" id="ARBA00022723"/>
    </source>
</evidence>
<gene>
    <name evidence="4" type="ORF">GCM10008942_40120</name>
</gene>
<dbReference type="Pfam" id="PF00903">
    <property type="entry name" value="Glyoxalase"/>
    <property type="match status" value="2"/>
</dbReference>
<feature type="signal peptide" evidence="2">
    <location>
        <begin position="1"/>
        <end position="17"/>
    </location>
</feature>
<dbReference type="InterPro" id="IPR051785">
    <property type="entry name" value="MMCE/EMCE_epimerase"/>
</dbReference>
<evidence type="ECO:0000313" key="4">
    <source>
        <dbReference type="EMBL" id="GAA0587068.1"/>
    </source>
</evidence>
<sequence length="304" mass="33138">MKLTLTLALAFTAAATAAPTRPAITAVSHLAVYSADMAKSDAFYTAKLGAVKGADPENPAGVRYYFNPRQFVEVLPLPAGTPEKLRMAHAAYITADAEAMRAYLKANRIKVPSKLTTGKDGSKWFEVADPENNTVQFIEQPKTLPDVPVNPLSGHIIHVGMITHDQALMDKFYRGLLGFRGYWAGGMHPGHNTWISQQVPDGRDWMEYMLVEGKEKTGIPADMPQATAGVLNHFALGVGNMEKTVTLLAGGERISEKSDGPKIGADGKWQFNMYDPDGTRAEFMEFHAVIKPCCTPFTAPDPEN</sequence>
<dbReference type="InterPro" id="IPR037523">
    <property type="entry name" value="VOC_core"/>
</dbReference>
<dbReference type="PANTHER" id="PTHR43048:SF3">
    <property type="entry name" value="METHYLMALONYL-COA EPIMERASE, MITOCHONDRIAL"/>
    <property type="match status" value="1"/>
</dbReference>
<name>A0ABN1FBL2_9PROT</name>
<dbReference type="InterPro" id="IPR029068">
    <property type="entry name" value="Glyas_Bleomycin-R_OHBP_Dase"/>
</dbReference>
<organism evidence="4 5">
    <name type="scientific">Rhizomicrobium electricum</name>
    <dbReference type="NCBI Taxonomy" id="480070"/>
    <lineage>
        <taxon>Bacteria</taxon>
        <taxon>Pseudomonadati</taxon>
        <taxon>Pseudomonadota</taxon>
        <taxon>Alphaproteobacteria</taxon>
        <taxon>Micropepsales</taxon>
        <taxon>Micropepsaceae</taxon>
        <taxon>Rhizomicrobium</taxon>
    </lineage>
</organism>